<evidence type="ECO:0000256" key="5">
    <source>
        <dbReference type="ARBA" id="ARBA00013189"/>
    </source>
</evidence>
<dbReference type="Proteomes" id="UP000250166">
    <property type="component" value="Unassembled WGS sequence"/>
</dbReference>
<evidence type="ECO:0000256" key="9">
    <source>
        <dbReference type="ARBA" id="ARBA00023277"/>
    </source>
</evidence>
<protein>
    <recommendedName>
        <fullName evidence="6 10">UDP-glucose 4-epimerase</fullName>
        <ecNumber evidence="5 10">5.1.3.2</ecNumber>
    </recommendedName>
</protein>
<dbReference type="Gene3D" id="3.90.25.10">
    <property type="entry name" value="UDP-galactose 4-epimerase, domain 1"/>
    <property type="match status" value="1"/>
</dbReference>
<gene>
    <name evidence="12" type="primary">galE_2</name>
    <name evidence="12" type="ORF">NCTC13102_00374</name>
</gene>
<dbReference type="CDD" id="cd05247">
    <property type="entry name" value="UDP_G4E_1_SDR_e"/>
    <property type="match status" value="1"/>
</dbReference>
<dbReference type="SUPFAM" id="SSF51735">
    <property type="entry name" value="NAD(P)-binding Rossmann-fold domains"/>
    <property type="match status" value="1"/>
</dbReference>
<feature type="domain" description="NAD-dependent epimerase/dehydratase" evidence="11">
    <location>
        <begin position="4"/>
        <end position="276"/>
    </location>
</feature>
<organism evidence="12 13">
    <name type="scientific">Helicobacter fennelliae</name>
    <dbReference type="NCBI Taxonomy" id="215"/>
    <lineage>
        <taxon>Bacteria</taxon>
        <taxon>Pseudomonadati</taxon>
        <taxon>Campylobacterota</taxon>
        <taxon>Epsilonproteobacteria</taxon>
        <taxon>Campylobacterales</taxon>
        <taxon>Helicobacteraceae</taxon>
        <taxon>Helicobacter</taxon>
    </lineage>
</organism>
<evidence type="ECO:0000256" key="8">
    <source>
        <dbReference type="ARBA" id="ARBA00023235"/>
    </source>
</evidence>
<evidence type="ECO:0000256" key="7">
    <source>
        <dbReference type="ARBA" id="ARBA00023027"/>
    </source>
</evidence>
<accession>A0A2X3BAC6</accession>
<sequence length="348" mass="38987">MKLLLTGGSGYIGSHTAYCLLQNLDCEIVILDNFSTGFRENFLYLQAVYPKRVRLVTMDLGDLAGLEMLLGAENVDKKGFDAVLHFGASLIVSESVEKPLLYYKNNVINTINLIDLCIKHKIKNFIFSSTAAVYGEPDSSLIPVKESAPLLPINPYGSSKMMSEMVMRDVSAVEDFCYIALRYFNVAGSSMANNPKDLSQNLGLGQRAKNATHLIKIATQCATHKRDEMFIFGDDYPTPDGTCIRDYIHIDDLASAHLVALEFLLQHKKSEIFNVGYNQGYSVKEVIDCVKKVSGVDFCVKNAPRRDGDPAMLIASNEKLLSLTHWKPRYNDLELIVKSAYEWERFLK</sequence>
<comment type="similarity">
    <text evidence="4 10">Belongs to the NAD(P)-dependent epimerase/dehydratase family.</text>
</comment>
<dbReference type="InterPro" id="IPR036291">
    <property type="entry name" value="NAD(P)-bd_dom_sf"/>
</dbReference>
<dbReference type="NCBIfam" id="TIGR01179">
    <property type="entry name" value="galE"/>
    <property type="match status" value="1"/>
</dbReference>
<comment type="pathway">
    <text evidence="3 10">Carbohydrate metabolism; galactose metabolism.</text>
</comment>
<reference evidence="12 13" key="1">
    <citation type="submission" date="2018-06" db="EMBL/GenBank/DDBJ databases">
        <authorList>
            <consortium name="Pathogen Informatics"/>
            <person name="Doyle S."/>
        </authorList>
    </citation>
    <scope>NUCLEOTIDE SEQUENCE [LARGE SCALE GENOMIC DNA]</scope>
    <source>
        <strain evidence="12 13">NCTC13102</strain>
    </source>
</reference>
<dbReference type="InterPro" id="IPR005886">
    <property type="entry name" value="UDP_G4E"/>
</dbReference>
<comment type="catalytic activity">
    <reaction evidence="1 10">
        <text>UDP-alpha-D-glucose = UDP-alpha-D-galactose</text>
        <dbReference type="Rhea" id="RHEA:22168"/>
        <dbReference type="ChEBI" id="CHEBI:58885"/>
        <dbReference type="ChEBI" id="CHEBI:66914"/>
        <dbReference type="EC" id="5.1.3.2"/>
    </reaction>
</comment>
<name>A0A2X3BAC6_9HELI</name>
<dbReference type="Pfam" id="PF01370">
    <property type="entry name" value="Epimerase"/>
    <property type="match status" value="1"/>
</dbReference>
<keyword evidence="7 10" id="KW-0520">NAD</keyword>
<dbReference type="Gene3D" id="3.40.50.720">
    <property type="entry name" value="NAD(P)-binding Rossmann-like Domain"/>
    <property type="match status" value="1"/>
</dbReference>
<proteinExistence type="inferred from homology"/>
<evidence type="ECO:0000259" key="11">
    <source>
        <dbReference type="Pfam" id="PF01370"/>
    </source>
</evidence>
<dbReference type="GO" id="GO:0033499">
    <property type="term" value="P:galactose catabolic process via UDP-galactose, Leloir pathway"/>
    <property type="evidence" value="ECO:0007669"/>
    <property type="project" value="TreeGrafter"/>
</dbReference>
<evidence type="ECO:0000256" key="4">
    <source>
        <dbReference type="ARBA" id="ARBA00007637"/>
    </source>
</evidence>
<dbReference type="PANTHER" id="PTHR43725:SF53">
    <property type="entry name" value="UDP-ARABINOSE 4-EPIMERASE 1"/>
    <property type="match status" value="1"/>
</dbReference>
<dbReference type="AlphaFoldDB" id="A0A2X3BAC6"/>
<keyword evidence="8 10" id="KW-0413">Isomerase</keyword>
<keyword evidence="9 10" id="KW-0119">Carbohydrate metabolism</keyword>
<dbReference type="RefSeq" id="WP_112058308.1">
    <property type="nucleotide sequence ID" value="NZ_UAWL01000006.1"/>
</dbReference>
<evidence type="ECO:0000313" key="13">
    <source>
        <dbReference type="Proteomes" id="UP000250166"/>
    </source>
</evidence>
<evidence type="ECO:0000256" key="3">
    <source>
        <dbReference type="ARBA" id="ARBA00004947"/>
    </source>
</evidence>
<dbReference type="EMBL" id="UAWL01000006">
    <property type="protein sequence ID" value="SQB97831.1"/>
    <property type="molecule type" value="Genomic_DNA"/>
</dbReference>
<dbReference type="UniPathway" id="UPA00214"/>
<dbReference type="EC" id="5.1.3.2" evidence="5 10"/>
<evidence type="ECO:0000256" key="10">
    <source>
        <dbReference type="RuleBase" id="RU366046"/>
    </source>
</evidence>
<evidence type="ECO:0000256" key="1">
    <source>
        <dbReference type="ARBA" id="ARBA00000083"/>
    </source>
</evidence>
<evidence type="ECO:0000256" key="2">
    <source>
        <dbReference type="ARBA" id="ARBA00001911"/>
    </source>
</evidence>
<dbReference type="PANTHER" id="PTHR43725">
    <property type="entry name" value="UDP-GLUCOSE 4-EPIMERASE"/>
    <property type="match status" value="1"/>
</dbReference>
<evidence type="ECO:0000313" key="12">
    <source>
        <dbReference type="EMBL" id="SQB97831.1"/>
    </source>
</evidence>
<dbReference type="GO" id="GO:0003978">
    <property type="term" value="F:UDP-glucose 4-epimerase activity"/>
    <property type="evidence" value="ECO:0007669"/>
    <property type="project" value="UniProtKB-UniRule"/>
</dbReference>
<comment type="subunit">
    <text evidence="10">Homodimer.</text>
</comment>
<evidence type="ECO:0000256" key="6">
    <source>
        <dbReference type="ARBA" id="ARBA00018569"/>
    </source>
</evidence>
<comment type="cofactor">
    <cofactor evidence="2 10">
        <name>NAD(+)</name>
        <dbReference type="ChEBI" id="CHEBI:57540"/>
    </cofactor>
</comment>
<dbReference type="InterPro" id="IPR001509">
    <property type="entry name" value="Epimerase_deHydtase"/>
</dbReference>